<name>A0A4D6NSX8_VIGUN</name>
<evidence type="ECO:0000313" key="1">
    <source>
        <dbReference type="EMBL" id="QCE14867.1"/>
    </source>
</evidence>
<organism evidence="1 2">
    <name type="scientific">Vigna unguiculata</name>
    <name type="common">Cowpea</name>
    <dbReference type="NCBI Taxonomy" id="3917"/>
    <lineage>
        <taxon>Eukaryota</taxon>
        <taxon>Viridiplantae</taxon>
        <taxon>Streptophyta</taxon>
        <taxon>Embryophyta</taxon>
        <taxon>Tracheophyta</taxon>
        <taxon>Spermatophyta</taxon>
        <taxon>Magnoliopsida</taxon>
        <taxon>eudicotyledons</taxon>
        <taxon>Gunneridae</taxon>
        <taxon>Pentapetalae</taxon>
        <taxon>rosids</taxon>
        <taxon>fabids</taxon>
        <taxon>Fabales</taxon>
        <taxon>Fabaceae</taxon>
        <taxon>Papilionoideae</taxon>
        <taxon>50 kb inversion clade</taxon>
        <taxon>NPAAA clade</taxon>
        <taxon>indigoferoid/millettioid clade</taxon>
        <taxon>Phaseoleae</taxon>
        <taxon>Vigna</taxon>
    </lineage>
</organism>
<evidence type="ECO:0000313" key="2">
    <source>
        <dbReference type="Proteomes" id="UP000501690"/>
    </source>
</evidence>
<sequence length="79" mass="9057">MKLKFPRFEKNVIVNDLCVSKEELGQLVVREAFSKGNDECDKRKRKDGVGGGTRKKEQLMGVIEQQQCDIEELAKPYVK</sequence>
<reference evidence="1 2" key="1">
    <citation type="submission" date="2019-04" db="EMBL/GenBank/DDBJ databases">
        <title>An improved genome assembly and genetic linkage map for asparagus bean, Vigna unguiculata ssp. sesquipedialis.</title>
        <authorList>
            <person name="Xia Q."/>
            <person name="Zhang R."/>
            <person name="Dong Y."/>
        </authorList>
    </citation>
    <scope>NUCLEOTIDE SEQUENCE [LARGE SCALE GENOMIC DNA]</scope>
    <source>
        <tissue evidence="1">Leaf</tissue>
    </source>
</reference>
<gene>
    <name evidence="1" type="ORF">DEO72_LG11g1873</name>
</gene>
<dbReference type="AlphaFoldDB" id="A0A4D6NSX8"/>
<accession>A0A4D6NSX8</accession>
<proteinExistence type="predicted"/>
<protein>
    <submittedName>
        <fullName evidence="1">Uncharacterized protein</fullName>
    </submittedName>
</protein>
<dbReference type="EMBL" id="CP039355">
    <property type="protein sequence ID" value="QCE14867.1"/>
    <property type="molecule type" value="Genomic_DNA"/>
</dbReference>
<dbReference type="Proteomes" id="UP000501690">
    <property type="component" value="Linkage Group LG11"/>
</dbReference>
<keyword evidence="2" id="KW-1185">Reference proteome</keyword>